<keyword evidence="3" id="KW-1185">Reference proteome</keyword>
<dbReference type="PATRIC" id="fig|888050.3.peg.446"/>
<dbReference type="SUPFAM" id="SSF53697">
    <property type="entry name" value="SIS domain"/>
    <property type="match status" value="1"/>
</dbReference>
<evidence type="ECO:0000259" key="1">
    <source>
        <dbReference type="PROSITE" id="PS51464"/>
    </source>
</evidence>
<dbReference type="InterPro" id="IPR046348">
    <property type="entry name" value="SIS_dom_sf"/>
</dbReference>
<dbReference type="InterPro" id="IPR001347">
    <property type="entry name" value="SIS_dom"/>
</dbReference>
<dbReference type="EMBL" id="AQHZ01000007">
    <property type="protein sequence ID" value="ENO18788.1"/>
    <property type="molecule type" value="Genomic_DNA"/>
</dbReference>
<protein>
    <submittedName>
        <fullName evidence="2">SIS domain protein</fullName>
    </submittedName>
</protein>
<dbReference type="STRING" id="888050.HMPREF9004_0458"/>
<dbReference type="PANTHER" id="PTHR38418">
    <property type="entry name" value="SUGAR ISOMERASE, KPSF/GUTQ (AFU_ORTHOLOGUE AFUA_6G08860)"/>
    <property type="match status" value="1"/>
</dbReference>
<proteinExistence type="predicted"/>
<comment type="caution">
    <text evidence="2">The sequence shown here is derived from an EMBL/GenBank/DDBJ whole genome shotgun (WGS) entry which is preliminary data.</text>
</comment>
<evidence type="ECO:0000313" key="2">
    <source>
        <dbReference type="EMBL" id="ENO18788.1"/>
    </source>
</evidence>
<dbReference type="PANTHER" id="PTHR38418:SF2">
    <property type="entry name" value="SUGAR ISOMERASE, KPSF_GUTQ (AFU_ORTHOLOGUE AFUA_6G08860)"/>
    <property type="match status" value="1"/>
</dbReference>
<dbReference type="AlphaFoldDB" id="N6XC62"/>
<dbReference type="eggNOG" id="COG0794">
    <property type="taxonomic scope" value="Bacteria"/>
</dbReference>
<gene>
    <name evidence="2" type="ORF">HMPREF9004_0458</name>
</gene>
<sequence>MTEERDGAAILAAEEALRIEAGALAVLRERADLEQIVRVARVLLEAPRIITVGSGSSGLAAAKFAHSLCCADNPAKFMPPSEAVHGGLGAVHAGDAVVMVTRGGGTEELVPIMHVVNARGATLIGLTENLDSELAACSDILLPLYITRESDPLGTMATTSNTVVGVLFDAVLAAMIAISGFTSAEFGLIHPGGAVGTRLAKEVGR</sequence>
<reference evidence="2 3" key="1">
    <citation type="submission" date="2013-03" db="EMBL/GenBank/DDBJ databases">
        <title>Reference genome for the Human Microbiome Project.</title>
        <authorList>
            <person name="Aqrawi P."/>
            <person name="Ayvaz T."/>
            <person name="Bess C."/>
            <person name="Blankenburg K."/>
            <person name="Coyle M."/>
            <person name="Deng J."/>
            <person name="Forbes L."/>
            <person name="Fowler G."/>
            <person name="Francisco L."/>
            <person name="Fu Q."/>
            <person name="Gibbs R."/>
            <person name="Gross S."/>
            <person name="Gubbala S."/>
            <person name="Hale W."/>
            <person name="Hemphill L."/>
            <person name="Highlander S."/>
            <person name="Hirani K."/>
            <person name="Jackson L."/>
            <person name="Jakkamsetti A."/>
            <person name="Javaid M."/>
            <person name="Jayaseelan J.C."/>
            <person name="Jiang H."/>
            <person name="Joshi V."/>
            <person name="Korchina V."/>
            <person name="Kovar C."/>
            <person name="Lara F."/>
            <person name="Lee S."/>
            <person name="Liu Y."/>
            <person name="Mata R."/>
            <person name="Mathew T."/>
            <person name="Munidasa M."/>
            <person name="Muzny D."/>
            <person name="Nazareth L."/>
            <person name="Ngo R."/>
            <person name="Nguyen L."/>
            <person name="Nguyen N."/>
            <person name="Okwuonu G."/>
            <person name="Ongeri F."/>
            <person name="Palculict T."/>
            <person name="Patil S."/>
            <person name="Petrosino J."/>
            <person name="Pham C."/>
            <person name="Pham P."/>
            <person name="Pu L.-L."/>
            <person name="Qin X."/>
            <person name="Qu J."/>
            <person name="Reid J."/>
            <person name="Ross M."/>
            <person name="Ruth R."/>
            <person name="Saada N."/>
            <person name="San Lucas F."/>
            <person name="Santibanez J."/>
            <person name="Shang Y."/>
            <person name="Simmons D."/>
            <person name="Song X.-Z."/>
            <person name="Tang L.-Y."/>
            <person name="Thornton R."/>
            <person name="Warren J."/>
            <person name="Weissenberger G."/>
            <person name="Wilczek-Boney K."/>
            <person name="Worley K."/>
            <person name="Youmans B."/>
            <person name="Zhang J."/>
            <person name="Zhang L."/>
            <person name="Zhao Z."/>
            <person name="Zhou C."/>
            <person name="Zhu D."/>
            <person name="Zhu Y."/>
        </authorList>
    </citation>
    <scope>NUCLEOTIDE SEQUENCE [LARGE SCALE GENOMIC DNA]</scope>
    <source>
        <strain evidence="2 3">F0333</strain>
    </source>
</reference>
<dbReference type="Gene3D" id="3.40.50.10490">
    <property type="entry name" value="Glucose-6-phosphate isomerase like protein, domain 1"/>
    <property type="match status" value="1"/>
</dbReference>
<evidence type="ECO:0000313" key="3">
    <source>
        <dbReference type="Proteomes" id="UP000013015"/>
    </source>
</evidence>
<dbReference type="GO" id="GO:1901135">
    <property type="term" value="P:carbohydrate derivative metabolic process"/>
    <property type="evidence" value="ECO:0007669"/>
    <property type="project" value="InterPro"/>
</dbReference>
<feature type="domain" description="SIS" evidence="1">
    <location>
        <begin position="39"/>
        <end position="181"/>
    </location>
</feature>
<accession>N6XC62</accession>
<name>N6XC62_9ACTO</name>
<dbReference type="RefSeq" id="WP_005962189.1">
    <property type="nucleotide sequence ID" value="NZ_CP040505.1"/>
</dbReference>
<dbReference type="HOGENOM" id="CLU_040681_5_2_11"/>
<dbReference type="Proteomes" id="UP000013015">
    <property type="component" value="Unassembled WGS sequence"/>
</dbReference>
<dbReference type="PROSITE" id="PS51464">
    <property type="entry name" value="SIS"/>
    <property type="match status" value="1"/>
</dbReference>
<dbReference type="OrthoDB" id="9762536at2"/>
<dbReference type="Pfam" id="PF01380">
    <property type="entry name" value="SIS"/>
    <property type="match status" value="1"/>
</dbReference>
<dbReference type="GO" id="GO:0097367">
    <property type="term" value="F:carbohydrate derivative binding"/>
    <property type="evidence" value="ECO:0007669"/>
    <property type="project" value="InterPro"/>
</dbReference>
<organism evidence="2 3">
    <name type="scientific">Schaalia cardiffensis F0333</name>
    <dbReference type="NCBI Taxonomy" id="888050"/>
    <lineage>
        <taxon>Bacteria</taxon>
        <taxon>Bacillati</taxon>
        <taxon>Actinomycetota</taxon>
        <taxon>Actinomycetes</taxon>
        <taxon>Actinomycetales</taxon>
        <taxon>Actinomycetaceae</taxon>
        <taxon>Schaalia</taxon>
    </lineage>
</organism>